<name>A0A937LGY2_9GAMM</name>
<evidence type="ECO:0000313" key="6">
    <source>
        <dbReference type="EMBL" id="MBL6818122.1"/>
    </source>
</evidence>
<evidence type="ECO:0000313" key="7">
    <source>
        <dbReference type="Proteomes" id="UP000711391"/>
    </source>
</evidence>
<feature type="transmembrane region" description="Helical" evidence="5">
    <location>
        <begin position="36"/>
        <end position="54"/>
    </location>
</feature>
<dbReference type="EMBL" id="JADHQD010000007">
    <property type="protein sequence ID" value="MBL6818122.1"/>
    <property type="molecule type" value="Genomic_DNA"/>
</dbReference>
<evidence type="ECO:0000256" key="3">
    <source>
        <dbReference type="ARBA" id="ARBA00022989"/>
    </source>
</evidence>
<dbReference type="InterPro" id="IPR003825">
    <property type="entry name" value="Colicin-V_CvpA"/>
</dbReference>
<evidence type="ECO:0000256" key="4">
    <source>
        <dbReference type="ARBA" id="ARBA00023136"/>
    </source>
</evidence>
<dbReference type="AlphaFoldDB" id="A0A937LGY2"/>
<dbReference type="InterPro" id="IPR052719">
    <property type="entry name" value="CvpA-like"/>
</dbReference>
<feature type="transmembrane region" description="Helical" evidence="5">
    <location>
        <begin position="12"/>
        <end position="29"/>
    </location>
</feature>
<evidence type="ECO:0000256" key="5">
    <source>
        <dbReference type="SAM" id="Phobius"/>
    </source>
</evidence>
<comment type="caution">
    <text evidence="6">The sequence shown here is derived from an EMBL/GenBank/DDBJ whole genome shotgun (WGS) entry which is preliminary data.</text>
</comment>
<feature type="transmembrane region" description="Helical" evidence="5">
    <location>
        <begin position="69"/>
        <end position="93"/>
    </location>
</feature>
<feature type="transmembrane region" description="Helical" evidence="5">
    <location>
        <begin position="105"/>
        <end position="126"/>
    </location>
</feature>
<dbReference type="GO" id="GO:0009403">
    <property type="term" value="P:toxin biosynthetic process"/>
    <property type="evidence" value="ECO:0007669"/>
    <property type="project" value="InterPro"/>
</dbReference>
<dbReference type="Proteomes" id="UP000711391">
    <property type="component" value="Unassembled WGS sequence"/>
</dbReference>
<comment type="subcellular location">
    <subcellularLocation>
        <location evidence="1">Membrane</location>
        <topology evidence="1">Multi-pass membrane protein</topology>
    </subcellularLocation>
</comment>
<sequence length="194" mass="21516">MEALGLNVTDWFILVVLTASGLISLARGFTKEFLSLFLWVVAFIAAVSLEYLATPKINEFIGNEEISKILSYIVVFLVCIILGGMVIKFIGTLIKWSGASGFDRFLGVLFGLTRGLIVLFVIFLLLPSSVKSTDLINQSKITPLIEKYAPQIEAYFRELIDNRNIVEEALDAIEPIKEELGPASEDINPIKEES</sequence>
<dbReference type="GO" id="GO:0016020">
    <property type="term" value="C:membrane"/>
    <property type="evidence" value="ECO:0007669"/>
    <property type="project" value="UniProtKB-SubCell"/>
</dbReference>
<reference evidence="6" key="1">
    <citation type="submission" date="2020-10" db="EMBL/GenBank/DDBJ databases">
        <title>Microbiome of the Black Sea water column analyzed by genome centric metagenomics.</title>
        <authorList>
            <person name="Cabello-Yeves P.J."/>
            <person name="Callieri C."/>
            <person name="Picazo A."/>
            <person name="Mehrshad M."/>
            <person name="Haro-Moreno J.M."/>
            <person name="Roda-Garcia J."/>
            <person name="Dzembekova N."/>
            <person name="Slabakova V."/>
            <person name="Slabakova N."/>
            <person name="Moncheva S."/>
            <person name="Rodriguez-Valera F."/>
        </authorList>
    </citation>
    <scope>NUCLEOTIDE SEQUENCE</scope>
    <source>
        <strain evidence="6">BS307-5m-G50</strain>
    </source>
</reference>
<proteinExistence type="predicted"/>
<dbReference type="PANTHER" id="PTHR36926">
    <property type="entry name" value="COLICIN V PRODUCTION PROTEIN"/>
    <property type="match status" value="1"/>
</dbReference>
<accession>A0A937LGY2</accession>
<gene>
    <name evidence="6" type="ORF">ISQ64_01805</name>
</gene>
<evidence type="ECO:0000256" key="1">
    <source>
        <dbReference type="ARBA" id="ARBA00004141"/>
    </source>
</evidence>
<keyword evidence="2 5" id="KW-0812">Transmembrane</keyword>
<evidence type="ECO:0000256" key="2">
    <source>
        <dbReference type="ARBA" id="ARBA00022692"/>
    </source>
</evidence>
<keyword evidence="4 5" id="KW-0472">Membrane</keyword>
<dbReference type="PANTHER" id="PTHR36926:SF1">
    <property type="entry name" value="COLICIN V PRODUCTION PROTEIN"/>
    <property type="match status" value="1"/>
</dbReference>
<keyword evidence="3 5" id="KW-1133">Transmembrane helix</keyword>
<protein>
    <submittedName>
        <fullName evidence="6">CvpA family protein</fullName>
    </submittedName>
</protein>
<organism evidence="6 7">
    <name type="scientific">SAR86 cluster bacterium</name>
    <dbReference type="NCBI Taxonomy" id="2030880"/>
    <lineage>
        <taxon>Bacteria</taxon>
        <taxon>Pseudomonadati</taxon>
        <taxon>Pseudomonadota</taxon>
        <taxon>Gammaproteobacteria</taxon>
        <taxon>SAR86 cluster</taxon>
    </lineage>
</organism>
<dbReference type="Pfam" id="PF02674">
    <property type="entry name" value="Colicin_V"/>
    <property type="match status" value="1"/>
</dbReference>